<protein>
    <submittedName>
        <fullName evidence="2">Uncharacterized protein</fullName>
    </submittedName>
</protein>
<sequence length="218" mass="25205">MPTIALNRCICVHSMSQIIDIAIQYLLFQCKFVPETIQQLISDDPNSKAVAEYHKICECLRNLFKAGNIRRLREIVIILGATPYLAEKAYRIPLKFCEEHANSLDKGCGQTCGDLSKNEIRKVFGALFQTLNNDELNTSSNRKFFIYARVSQTLYNASKIEEIEEDDGFELPHKITPKIIKVRYCREMNDENVELEENKNETTENGIWLRFTPFFSTH</sequence>
<proteinExistence type="predicted"/>
<organism evidence="1 2">
    <name type="scientific">Panagrolaimus sp. PS1159</name>
    <dbReference type="NCBI Taxonomy" id="55785"/>
    <lineage>
        <taxon>Eukaryota</taxon>
        <taxon>Metazoa</taxon>
        <taxon>Ecdysozoa</taxon>
        <taxon>Nematoda</taxon>
        <taxon>Chromadorea</taxon>
        <taxon>Rhabditida</taxon>
        <taxon>Tylenchina</taxon>
        <taxon>Panagrolaimomorpha</taxon>
        <taxon>Panagrolaimoidea</taxon>
        <taxon>Panagrolaimidae</taxon>
        <taxon>Panagrolaimus</taxon>
    </lineage>
</organism>
<reference evidence="2" key="1">
    <citation type="submission" date="2022-11" db="UniProtKB">
        <authorList>
            <consortium name="WormBaseParasite"/>
        </authorList>
    </citation>
    <scope>IDENTIFICATION</scope>
</reference>
<accession>A0AC35F3K8</accession>
<dbReference type="Proteomes" id="UP000887580">
    <property type="component" value="Unplaced"/>
</dbReference>
<dbReference type="WBParaSite" id="PS1159_v2.g13490.t1">
    <property type="protein sequence ID" value="PS1159_v2.g13490.t1"/>
    <property type="gene ID" value="PS1159_v2.g13490"/>
</dbReference>
<name>A0AC35F3K8_9BILA</name>
<evidence type="ECO:0000313" key="2">
    <source>
        <dbReference type="WBParaSite" id="PS1159_v2.g13490.t1"/>
    </source>
</evidence>
<evidence type="ECO:0000313" key="1">
    <source>
        <dbReference type="Proteomes" id="UP000887580"/>
    </source>
</evidence>